<keyword evidence="1" id="KW-0472">Membrane</keyword>
<evidence type="ECO:0000313" key="2">
    <source>
        <dbReference type="EMBL" id="EEL72523.1"/>
    </source>
</evidence>
<keyword evidence="1" id="KW-0812">Transmembrane</keyword>
<dbReference type="Proteomes" id="UP000001753">
    <property type="component" value="Chromosome"/>
</dbReference>
<gene>
    <name evidence="2" type="ORF">bcere0026_4890</name>
</gene>
<dbReference type="AlphaFoldDB" id="C2XP90"/>
<protein>
    <submittedName>
        <fullName evidence="2">Uncharacterized protein</fullName>
    </submittedName>
</protein>
<evidence type="ECO:0000256" key="1">
    <source>
        <dbReference type="SAM" id="Phobius"/>
    </source>
</evidence>
<sequence>MQLICGGECNMKQNKQAIFLIFATAIVTSGLAILPWFII</sequence>
<name>C2XP90_BACMY</name>
<reference evidence="2" key="1">
    <citation type="journal article" date="2012" name="Genome Res.">
        <title>Genomic characterization of the Bacillus cereus sensu lato species: Backdrop to the evolution of Bacillus anthracis.</title>
        <authorList>
            <person name="Zwick M.E."/>
            <person name="Joseph S.J."/>
            <person name="Didelot X."/>
            <person name="Chen P.E."/>
            <person name="Bishop-Lilly K.A."/>
            <person name="Stewart A.C."/>
            <person name="Willner K."/>
            <person name="Nolan N."/>
            <person name="Lentz S."/>
            <person name="Thomason M.K."/>
            <person name="Sozhamannan S."/>
            <person name="Mateczun A.J."/>
            <person name="Du L."/>
            <person name="Read T.D."/>
        </authorList>
    </citation>
    <scope>NUCLEOTIDE SEQUENCE [LARGE SCALE GENOMIC DNA]</scope>
    <source>
        <strain evidence="2">AH603</strain>
    </source>
</reference>
<feature type="transmembrane region" description="Helical" evidence="1">
    <location>
        <begin position="17"/>
        <end position="38"/>
    </location>
</feature>
<organism evidence="2">
    <name type="scientific">Bacillus mycoides</name>
    <dbReference type="NCBI Taxonomy" id="1405"/>
    <lineage>
        <taxon>Bacteria</taxon>
        <taxon>Bacillati</taxon>
        <taxon>Bacillota</taxon>
        <taxon>Bacilli</taxon>
        <taxon>Bacillales</taxon>
        <taxon>Bacillaceae</taxon>
        <taxon>Bacillus</taxon>
        <taxon>Bacillus cereus group</taxon>
    </lineage>
</organism>
<keyword evidence="1" id="KW-1133">Transmembrane helix</keyword>
<dbReference type="EMBL" id="ACMP01000021">
    <property type="protein sequence ID" value="EEL72523.1"/>
    <property type="molecule type" value="Genomic_DNA"/>
</dbReference>
<comment type="caution">
    <text evidence="2">The sequence shown here is derived from an EMBL/GenBank/DDBJ whole genome shotgun (WGS) entry which is preliminary data.</text>
</comment>
<accession>C2XP90</accession>
<proteinExistence type="predicted"/>
<dbReference type="HOGENOM" id="CLU_219623_0_0_9"/>